<organism evidence="1 2">
    <name type="scientific">Streptomyces scopuliridis</name>
    <dbReference type="NCBI Taxonomy" id="452529"/>
    <lineage>
        <taxon>Bacteria</taxon>
        <taxon>Bacillati</taxon>
        <taxon>Actinomycetota</taxon>
        <taxon>Actinomycetes</taxon>
        <taxon>Kitasatosporales</taxon>
        <taxon>Streptomycetaceae</taxon>
        <taxon>Streptomyces</taxon>
    </lineage>
</organism>
<evidence type="ECO:0000313" key="1">
    <source>
        <dbReference type="EMBL" id="WSC03432.1"/>
    </source>
</evidence>
<name>A0ACD4ZZM6_9ACTN</name>
<dbReference type="EMBL" id="CP109109">
    <property type="protein sequence ID" value="WSC03432.1"/>
    <property type="molecule type" value="Genomic_DNA"/>
</dbReference>
<keyword evidence="2" id="KW-1185">Reference proteome</keyword>
<dbReference type="Proteomes" id="UP001348369">
    <property type="component" value="Chromosome"/>
</dbReference>
<sequence length="333" mass="36503">MPDGLALTDDALALYERIARGDGHVEPGQPGLDELLGIGLVLPHLFETDRYLSSDRQYVWQVLVERERAGIERSGELLRLSAARLRALSRFFAMLPGTASGGEDSGGIEFMKNPGDANAAAAAALAGVRSFVCTAHPMDRPRTVLNISEVSDIERLGRGIRLRTVYPDSALSRAPENEWVSAVTPHGAEVRTTAAPFPRMLIVDDVFALMSDNDAVRDHSGTAWKVTHPGMLGFIRDTFQLLWHVADPWAGRARPRMTKTVTTPRTRAILNGMNDGLTHEAIAKSLGVTTRTVTNNLSPVYKALGIEAGDRFRLGAWWATSDERQLEEEPLQE</sequence>
<proteinExistence type="predicted"/>
<gene>
    <name evidence="1" type="ORF">OG835_34580</name>
</gene>
<protein>
    <submittedName>
        <fullName evidence="1">Uncharacterized protein</fullName>
    </submittedName>
</protein>
<accession>A0ACD4ZZM6</accession>
<reference evidence="1" key="1">
    <citation type="submission" date="2022-10" db="EMBL/GenBank/DDBJ databases">
        <title>The complete genomes of actinobacterial strains from the NBC collection.</title>
        <authorList>
            <person name="Joergensen T.S."/>
            <person name="Alvarez Arevalo M."/>
            <person name="Sterndorff E.B."/>
            <person name="Faurdal D."/>
            <person name="Vuksanovic O."/>
            <person name="Mourched A.-S."/>
            <person name="Charusanti P."/>
            <person name="Shaw S."/>
            <person name="Blin K."/>
            <person name="Weber T."/>
        </authorList>
    </citation>
    <scope>NUCLEOTIDE SEQUENCE</scope>
    <source>
        <strain evidence="1">NBC 01771</strain>
    </source>
</reference>
<evidence type="ECO:0000313" key="2">
    <source>
        <dbReference type="Proteomes" id="UP001348369"/>
    </source>
</evidence>